<evidence type="ECO:0000313" key="3">
    <source>
        <dbReference type="Proteomes" id="UP001159363"/>
    </source>
</evidence>
<gene>
    <name evidence="2" type="ORF">PR048_007747</name>
</gene>
<dbReference type="EMBL" id="JARBHB010000003">
    <property type="protein sequence ID" value="KAJ8888260.1"/>
    <property type="molecule type" value="Genomic_DNA"/>
</dbReference>
<dbReference type="Proteomes" id="UP001159363">
    <property type="component" value="Chromosome 3"/>
</dbReference>
<comment type="caution">
    <text evidence="2">The sequence shown here is derived from an EMBL/GenBank/DDBJ whole genome shotgun (WGS) entry which is preliminary data.</text>
</comment>
<evidence type="ECO:0000256" key="1">
    <source>
        <dbReference type="SAM" id="MobiDB-lite"/>
    </source>
</evidence>
<organism evidence="2 3">
    <name type="scientific">Dryococelus australis</name>
    <dbReference type="NCBI Taxonomy" id="614101"/>
    <lineage>
        <taxon>Eukaryota</taxon>
        <taxon>Metazoa</taxon>
        <taxon>Ecdysozoa</taxon>
        <taxon>Arthropoda</taxon>
        <taxon>Hexapoda</taxon>
        <taxon>Insecta</taxon>
        <taxon>Pterygota</taxon>
        <taxon>Neoptera</taxon>
        <taxon>Polyneoptera</taxon>
        <taxon>Phasmatodea</taxon>
        <taxon>Verophasmatodea</taxon>
        <taxon>Anareolatae</taxon>
        <taxon>Phasmatidae</taxon>
        <taxon>Eurycanthinae</taxon>
        <taxon>Dryococelus</taxon>
    </lineage>
</organism>
<name>A0ABQ9HVB0_9NEOP</name>
<keyword evidence="3" id="KW-1185">Reference proteome</keyword>
<protein>
    <submittedName>
        <fullName evidence="2">Uncharacterized protein</fullName>
    </submittedName>
</protein>
<accession>A0ABQ9HVB0</accession>
<reference evidence="2 3" key="1">
    <citation type="submission" date="2023-02" db="EMBL/GenBank/DDBJ databases">
        <title>LHISI_Scaffold_Assembly.</title>
        <authorList>
            <person name="Stuart O.P."/>
            <person name="Cleave R."/>
            <person name="Magrath M.J.L."/>
            <person name="Mikheyev A.S."/>
        </authorList>
    </citation>
    <scope>NUCLEOTIDE SEQUENCE [LARGE SCALE GENOMIC DNA]</scope>
    <source>
        <strain evidence="2">Daus_M_001</strain>
        <tissue evidence="2">Leg muscle</tissue>
    </source>
</reference>
<evidence type="ECO:0000313" key="2">
    <source>
        <dbReference type="EMBL" id="KAJ8888260.1"/>
    </source>
</evidence>
<feature type="region of interest" description="Disordered" evidence="1">
    <location>
        <begin position="16"/>
        <end position="43"/>
    </location>
</feature>
<proteinExistence type="predicted"/>
<sequence>MEWRRYEKGWENGRSLRKPARPVASSDTIPTRENPGGEPRAGIELGSPRPLLMSFSRADVAVTPIVSAQSKQAYRSSVKGPCFLLAAACRESFATGWAVGRRVSHQMLIGEHARSAGFRRHPASVCSPVLVVSAYIAVAIFSVERGNVYGRRLICGQTPLSPRPDSSAAMFHRSVSRVWVEHCIKFAQYSVHDGNTARLARRSDEALGVHVSVARITPSLLDLWTGFPNSGVQCDAMRRVALQPIIVKQLIVAVVGVERVERVAFVRGRATVEKKELYDARWQHGLCCRRPASEHRSIVKTLLTLIAGGERRTRLIATLYWEKNLLSRCQMAEAEVIKTQLYGRIRIRVSTNDAPMRLTNTSMPALDMACSFQRRTVFRSRGECCWHDRAIGRDSRKSDDNKIGNRVWRCSSESIVYIRNSTTLLDCQRIKEYVTLSEDCEASRAGWRGEGRRNFEFVSPRIITSASAYTRQKAKSRYRNRIRLEKASQKQFRDTHKTPYDRVKRSRERKINIKVSECVNRCRLGLPATVSMNLGCIHEHHRTTLHSSLSTFQLAVTGAYRGVYRTLDSARYTPNIVQSVLLQFVLQVGYYSTTIPVLMLLVQTNDLSGEFVKPDLFSIDHAPGLDAAWLGIQQR</sequence>